<evidence type="ECO:0000313" key="4">
    <source>
        <dbReference type="Proteomes" id="UP000297149"/>
    </source>
</evidence>
<evidence type="ECO:0000313" key="3">
    <source>
        <dbReference type="EMBL" id="QCD41874.1"/>
    </source>
</evidence>
<reference evidence="4" key="1">
    <citation type="submission" date="2019-02" db="EMBL/GenBank/DDBJ databases">
        <title>Isolation and identification of novel species under the genus Muribaculum.</title>
        <authorList>
            <person name="Miyake S."/>
            <person name="Ding Y."/>
            <person name="Low A."/>
            <person name="Soh M."/>
            <person name="Seedorf H."/>
        </authorList>
    </citation>
    <scope>NUCLEOTIDE SEQUENCE [LARGE SCALE GENOMIC DNA]</scope>
    <source>
        <strain evidence="4">H5</strain>
    </source>
</reference>
<dbReference type="InterPro" id="IPR025079">
    <property type="entry name" value="DUF3943"/>
</dbReference>
<dbReference type="KEGG" id="ddb:E7747_05975"/>
<sequence>MGTREIHTRCLAAFFTCCMALAFAEPTAAQMMADTIEVRHLSIGIDEIGRESHGSENIYRRPAAFPPVTPVEAIADDAGIPLPSADIPQRHWSIYMEPYSRHGGLHPDWHRMWINTAVLSGAFLGTLFVLQCLPEDATAWNRAAYQNTTFYSRWYKNIFVKNPEIDHDNAIFNYVLHPYAGAAYFMAARSCGFSFWGSMLYSALISTVGWEFGVEACMERPSYQDIIITPVVGSILGELFYKCKRHIVEHDYTLWGSRIMGNIVVFLVDPVNEVVNLFRGSYERKSHLGTDNPSVIRERPLVTSTLTPALVGGAPGFTLTCTF</sequence>
<dbReference type="Pfam" id="PF13084">
    <property type="entry name" value="DUF3943"/>
    <property type="match status" value="1"/>
</dbReference>
<dbReference type="Proteomes" id="UP000297149">
    <property type="component" value="Chromosome"/>
</dbReference>
<organism evidence="3 4">
    <name type="scientific">Duncaniella dubosii</name>
    <dbReference type="NCBI Taxonomy" id="2518971"/>
    <lineage>
        <taxon>Bacteria</taxon>
        <taxon>Pseudomonadati</taxon>
        <taxon>Bacteroidota</taxon>
        <taxon>Bacteroidia</taxon>
        <taxon>Bacteroidales</taxon>
        <taxon>Muribaculaceae</taxon>
        <taxon>Duncaniella</taxon>
    </lineage>
</organism>
<accession>A0A4P7W1T1</accession>
<feature type="domain" description="DUF3943" evidence="2">
    <location>
        <begin position="163"/>
        <end position="271"/>
    </location>
</feature>
<feature type="chain" id="PRO_5020664909" evidence="1">
    <location>
        <begin position="25"/>
        <end position="323"/>
    </location>
</feature>
<keyword evidence="4" id="KW-1185">Reference proteome</keyword>
<dbReference type="AlphaFoldDB" id="A0A4P7W1T1"/>
<protein>
    <submittedName>
        <fullName evidence="3">DUF3943 domain-containing protein</fullName>
    </submittedName>
</protein>
<proteinExistence type="predicted"/>
<evidence type="ECO:0000256" key="1">
    <source>
        <dbReference type="SAM" id="SignalP"/>
    </source>
</evidence>
<evidence type="ECO:0000259" key="2">
    <source>
        <dbReference type="Pfam" id="PF13084"/>
    </source>
</evidence>
<feature type="signal peptide" evidence="1">
    <location>
        <begin position="1"/>
        <end position="24"/>
    </location>
</feature>
<dbReference type="EMBL" id="CP039396">
    <property type="protein sequence ID" value="QCD41874.1"/>
    <property type="molecule type" value="Genomic_DNA"/>
</dbReference>
<gene>
    <name evidence="3" type="ORF">E7747_05975</name>
</gene>
<name>A0A4P7W1T1_9BACT</name>
<keyword evidence="1" id="KW-0732">Signal</keyword>